<proteinExistence type="inferred from homology"/>
<organism evidence="9 10">
    <name type="scientific">Diutina rugosa</name>
    <name type="common">Yeast</name>
    <name type="synonym">Candida rugosa</name>
    <dbReference type="NCBI Taxonomy" id="5481"/>
    <lineage>
        <taxon>Eukaryota</taxon>
        <taxon>Fungi</taxon>
        <taxon>Dikarya</taxon>
        <taxon>Ascomycota</taxon>
        <taxon>Saccharomycotina</taxon>
        <taxon>Pichiomycetes</taxon>
        <taxon>Debaryomycetaceae</taxon>
        <taxon>Diutina</taxon>
    </lineage>
</organism>
<keyword evidence="4 7" id="KW-0256">Endoplasmic reticulum</keyword>
<evidence type="ECO:0000256" key="4">
    <source>
        <dbReference type="ARBA" id="ARBA00022824"/>
    </source>
</evidence>
<evidence type="ECO:0000313" key="9">
    <source>
        <dbReference type="EMBL" id="KAA8905585.1"/>
    </source>
</evidence>
<dbReference type="VEuPathDB" id="FungiDB:DIURU_001388"/>
<dbReference type="Proteomes" id="UP000449547">
    <property type="component" value="Unassembled WGS sequence"/>
</dbReference>
<dbReference type="OrthoDB" id="19102at2759"/>
<accession>A0A642V0V7</accession>
<reference evidence="9 10" key="1">
    <citation type="submission" date="2019-07" db="EMBL/GenBank/DDBJ databases">
        <title>Genome assembly of two rare yeast pathogens: Diutina rugosa and Trichomonascus ciferrii.</title>
        <authorList>
            <person name="Mixao V."/>
            <person name="Saus E."/>
            <person name="Hansen A."/>
            <person name="Lass-Flor C."/>
            <person name="Gabaldon T."/>
        </authorList>
    </citation>
    <scope>NUCLEOTIDE SEQUENCE [LARGE SCALE GENOMIC DNA]</scope>
    <source>
        <strain evidence="9 10">CBS 613</strain>
    </source>
</reference>
<keyword evidence="5 7" id="KW-1133">Transmembrane helix</keyword>
<keyword evidence="10" id="KW-1185">Reference proteome</keyword>
<dbReference type="OMA" id="PDCLWFT"/>
<feature type="transmembrane region" description="Helical" evidence="7">
    <location>
        <begin position="205"/>
        <end position="222"/>
    </location>
</feature>
<evidence type="ECO:0000256" key="8">
    <source>
        <dbReference type="SAM" id="MobiDB-lite"/>
    </source>
</evidence>
<dbReference type="InterPro" id="IPR007599">
    <property type="entry name" value="DER1"/>
</dbReference>
<dbReference type="PANTHER" id="PTHR11009">
    <property type="entry name" value="DER1-LIKE PROTEIN, DERLIN"/>
    <property type="match status" value="1"/>
</dbReference>
<protein>
    <recommendedName>
        <fullName evidence="7">Derlin</fullName>
    </recommendedName>
</protein>
<dbReference type="Pfam" id="PF04511">
    <property type="entry name" value="DER1"/>
    <property type="match status" value="1"/>
</dbReference>
<comment type="subcellular location">
    <subcellularLocation>
        <location evidence="1 7">Endoplasmic reticulum membrane</location>
        <topology evidence="1 7">Multi-pass membrane protein</topology>
    </subcellularLocation>
</comment>
<name>A0A642V0V7_DIURU</name>
<dbReference type="GO" id="GO:0005789">
    <property type="term" value="C:endoplasmic reticulum membrane"/>
    <property type="evidence" value="ECO:0007669"/>
    <property type="project" value="UniProtKB-SubCell"/>
</dbReference>
<evidence type="ECO:0000256" key="3">
    <source>
        <dbReference type="ARBA" id="ARBA00022692"/>
    </source>
</evidence>
<dbReference type="EMBL" id="SWFT01000044">
    <property type="protein sequence ID" value="KAA8905585.1"/>
    <property type="molecule type" value="Genomic_DNA"/>
</dbReference>
<evidence type="ECO:0000256" key="6">
    <source>
        <dbReference type="ARBA" id="ARBA00023136"/>
    </source>
</evidence>
<keyword evidence="3 7" id="KW-0812">Transmembrane</keyword>
<evidence type="ECO:0000313" key="10">
    <source>
        <dbReference type="Proteomes" id="UP000449547"/>
    </source>
</evidence>
<dbReference type="RefSeq" id="XP_034013745.1">
    <property type="nucleotide sequence ID" value="XM_034153925.1"/>
</dbReference>
<gene>
    <name evidence="9" type="ORF">DIURU_001388</name>
</gene>
<feature type="compositionally biased region" description="Polar residues" evidence="8">
    <location>
        <begin position="310"/>
        <end position="319"/>
    </location>
</feature>
<dbReference type="GO" id="GO:0006950">
    <property type="term" value="P:response to stress"/>
    <property type="evidence" value="ECO:0007669"/>
    <property type="project" value="UniProtKB-ARBA"/>
</dbReference>
<feature type="transmembrane region" description="Helical" evidence="7">
    <location>
        <begin position="16"/>
        <end position="36"/>
    </location>
</feature>
<evidence type="ECO:0000256" key="5">
    <source>
        <dbReference type="ARBA" id="ARBA00022989"/>
    </source>
</evidence>
<dbReference type="AlphaFoldDB" id="A0A642V0V7"/>
<feature type="compositionally biased region" description="Basic and acidic residues" evidence="8">
    <location>
        <begin position="300"/>
        <end position="309"/>
    </location>
</feature>
<evidence type="ECO:0000256" key="1">
    <source>
        <dbReference type="ARBA" id="ARBA00004477"/>
    </source>
</evidence>
<comment type="caution">
    <text evidence="7">Lacks conserved residue(s) required for the propagation of feature annotation.</text>
</comment>
<evidence type="ECO:0000256" key="7">
    <source>
        <dbReference type="RuleBase" id="RU363059"/>
    </source>
</evidence>
<sequence>MQAEELRRTIARIPPVTRFFTICSVLVCGLVGLNMLEPSLIMCSMYHFELPFQHIISAWKYGKSWTAVGYAVVKFLLQGYRCFTAFMLPAGVINQSAVSTVSDLYFFYNFATHVESAQGKFKGNFPDCLWFTLLSGTIIVLTSFSLETMYTFLPMHHVMMFSCITYIWSRWAKNSTVNFFGLVPIKAYYMPWFEVFFRMLGGKSAVLNSLIGIFGGYIYLCIQSQTMPLYNLLPSSYGQRSQAAAQRVGSTSGELFPTISDSIYDKGYLKAPRFLYKWLNYPMGGSVRRTAFYQPPATRRGYEPAKPRTESYTSYSSGFQGKGHRLGGD</sequence>
<feature type="region of interest" description="Disordered" evidence="8">
    <location>
        <begin position="298"/>
        <end position="329"/>
    </location>
</feature>
<keyword evidence="6 7" id="KW-0472">Membrane</keyword>
<comment type="caution">
    <text evidence="9">The sequence shown here is derived from an EMBL/GenBank/DDBJ whole genome shotgun (WGS) entry which is preliminary data.</text>
</comment>
<feature type="transmembrane region" description="Helical" evidence="7">
    <location>
        <begin position="128"/>
        <end position="146"/>
    </location>
</feature>
<comment type="function">
    <text evidence="7">May be involved in the degradation of misfolded endoplasmic reticulum (ER) luminal proteins.</text>
</comment>
<evidence type="ECO:0000256" key="2">
    <source>
        <dbReference type="ARBA" id="ARBA00008917"/>
    </source>
</evidence>
<dbReference type="GeneID" id="54780041"/>
<comment type="similarity">
    <text evidence="2 7">Belongs to the derlin family.</text>
</comment>